<feature type="signal peptide" evidence="1">
    <location>
        <begin position="1"/>
        <end position="23"/>
    </location>
</feature>
<dbReference type="Pfam" id="PF12034">
    <property type="entry name" value="YfbK_C"/>
    <property type="match status" value="1"/>
</dbReference>
<dbReference type="AlphaFoldDB" id="A6G156"/>
<accession>A6G156</accession>
<reference evidence="3 4" key="1">
    <citation type="submission" date="2007-06" db="EMBL/GenBank/DDBJ databases">
        <authorList>
            <person name="Shimkets L."/>
            <person name="Ferriera S."/>
            <person name="Johnson J."/>
            <person name="Kravitz S."/>
            <person name="Beeson K."/>
            <person name="Sutton G."/>
            <person name="Rogers Y.-H."/>
            <person name="Friedman R."/>
            <person name="Frazier M."/>
            <person name="Venter J.C."/>
        </authorList>
    </citation>
    <scope>NUCLEOTIDE SEQUENCE [LARGE SCALE GENOMIC DNA]</scope>
    <source>
        <strain evidence="3 4">SIR-1</strain>
    </source>
</reference>
<dbReference type="eggNOG" id="COG2304">
    <property type="taxonomic scope" value="Bacteria"/>
</dbReference>
<evidence type="ECO:0000256" key="1">
    <source>
        <dbReference type="SAM" id="SignalP"/>
    </source>
</evidence>
<dbReference type="PANTHER" id="PTHR10579:SF43">
    <property type="entry name" value="ZINC FINGER (C3HC4-TYPE RING FINGER) FAMILY PROTEIN"/>
    <property type="match status" value="1"/>
</dbReference>
<evidence type="ECO:0000313" key="4">
    <source>
        <dbReference type="Proteomes" id="UP000005801"/>
    </source>
</evidence>
<dbReference type="CDD" id="cd01465">
    <property type="entry name" value="vWA_subgroup"/>
    <property type="match status" value="1"/>
</dbReference>
<gene>
    <name evidence="3" type="ORF">PPSIR1_11265</name>
</gene>
<evidence type="ECO:0000313" key="3">
    <source>
        <dbReference type="EMBL" id="EDM80351.1"/>
    </source>
</evidence>
<dbReference type="Proteomes" id="UP000005801">
    <property type="component" value="Unassembled WGS sequence"/>
</dbReference>
<dbReference type="InterPro" id="IPR002035">
    <property type="entry name" value="VWF_A"/>
</dbReference>
<dbReference type="Gene3D" id="3.40.50.410">
    <property type="entry name" value="von Willebrand factor, type A domain"/>
    <property type="match status" value="1"/>
</dbReference>
<dbReference type="PROSITE" id="PS51257">
    <property type="entry name" value="PROKAR_LIPOPROTEIN"/>
    <property type="match status" value="1"/>
</dbReference>
<dbReference type="PROSITE" id="PS50234">
    <property type="entry name" value="VWFA"/>
    <property type="match status" value="1"/>
</dbReference>
<feature type="domain" description="VWFA" evidence="2">
    <location>
        <begin position="155"/>
        <end position="333"/>
    </location>
</feature>
<keyword evidence="4" id="KW-1185">Reference proteome</keyword>
<dbReference type="PANTHER" id="PTHR10579">
    <property type="entry name" value="CALCIUM-ACTIVATED CHLORIDE CHANNEL REGULATOR"/>
    <property type="match status" value="1"/>
</dbReference>
<dbReference type="Pfam" id="PF12450">
    <property type="entry name" value="vWF_A"/>
    <property type="match status" value="1"/>
</dbReference>
<keyword evidence="1" id="KW-0732">Signal</keyword>
<feature type="chain" id="PRO_5002693522" description="VWFA domain-containing protein" evidence="1">
    <location>
        <begin position="24"/>
        <end position="522"/>
    </location>
</feature>
<dbReference type="Pfam" id="PF00092">
    <property type="entry name" value="VWA"/>
    <property type="match status" value="1"/>
</dbReference>
<dbReference type="SMART" id="SM00327">
    <property type="entry name" value="VWA"/>
    <property type="match status" value="1"/>
</dbReference>
<dbReference type="InterPro" id="IPR051266">
    <property type="entry name" value="CLCR"/>
</dbReference>
<sequence>MWLQRNAPVLALTALGLSLGLAACDKGGSSYQTHSSPLLEVGSEDYAPRRENPYFDAARVPLSTVSVDVDTAAYSNVRRFLRDGHLPPSDAVRIEELINYFDYDYPQPAADAEGVAEPFSVTTEVGPCPWSDEARLVHIGLQGKSIPERELPPRNLVFLLDVSGSMHDQDKLPLLTDSLRVLVNQLGERDHVAIVVYAGASGVVLPPTRGSDRGTILAAISELRAGGSTNGGEGIQKAYALAREHFDPQGINRVILATDGDFNVGTTTESGLENLIERERESGVFLTVLGFGRGNLGDRTMEMLADKGNGNYAYIDSLAEARKVLGTEAGSTLVTIAKDVKLQVEFNPAEVQSYRLLGYENRLLSDADFEDDREDAGDIGAGHSVTFLYEVVPHGAGPEPEGEGEGATSLRYQEARQPSAQAGSGELMWLRLRYEAPEGATSRERSLAVHDEGAGLDESSVDFRFAAAVAEYGMLLGGSLFRGKASWTHVRELAEDSVGSDPHGHRAEFVDLVRKATALSRG</sequence>
<dbReference type="InterPro" id="IPR036465">
    <property type="entry name" value="vWFA_dom_sf"/>
</dbReference>
<evidence type="ECO:0000259" key="2">
    <source>
        <dbReference type="PROSITE" id="PS50234"/>
    </source>
</evidence>
<protein>
    <recommendedName>
        <fullName evidence="2">VWFA domain-containing protein</fullName>
    </recommendedName>
</protein>
<proteinExistence type="predicted"/>
<name>A6G156_9BACT</name>
<organism evidence="3 4">
    <name type="scientific">Plesiocystis pacifica SIR-1</name>
    <dbReference type="NCBI Taxonomy" id="391625"/>
    <lineage>
        <taxon>Bacteria</taxon>
        <taxon>Pseudomonadati</taxon>
        <taxon>Myxococcota</taxon>
        <taxon>Polyangia</taxon>
        <taxon>Nannocystales</taxon>
        <taxon>Nannocystaceae</taxon>
        <taxon>Plesiocystis</taxon>
    </lineage>
</organism>
<dbReference type="EMBL" id="ABCS01000011">
    <property type="protein sequence ID" value="EDM80351.1"/>
    <property type="molecule type" value="Genomic_DNA"/>
</dbReference>
<dbReference type="SUPFAM" id="SSF53300">
    <property type="entry name" value="vWA-like"/>
    <property type="match status" value="1"/>
</dbReference>
<dbReference type="InterPro" id="IPR022156">
    <property type="entry name" value="Uncharacterised_YfbK_N"/>
</dbReference>
<dbReference type="InterPro" id="IPR021908">
    <property type="entry name" value="YfbK_C"/>
</dbReference>
<dbReference type="OrthoDB" id="9805121at2"/>
<dbReference type="RefSeq" id="WP_006970455.1">
    <property type="nucleotide sequence ID" value="NZ_ABCS01000011.1"/>
</dbReference>
<comment type="caution">
    <text evidence="3">The sequence shown here is derived from an EMBL/GenBank/DDBJ whole genome shotgun (WGS) entry which is preliminary data.</text>
</comment>